<gene>
    <name evidence="1" type="ORF">UE95_023200</name>
</gene>
<evidence type="ECO:0000313" key="2">
    <source>
        <dbReference type="Proteomes" id="UP000191686"/>
    </source>
</evidence>
<dbReference type="EMBL" id="JYMX02000020">
    <property type="protein sequence ID" value="MCW3714194.1"/>
    <property type="molecule type" value="Genomic_DNA"/>
</dbReference>
<reference evidence="1 2" key="1">
    <citation type="journal article" date="2017" name="Front. Microbiol.">
        <title>Genomics reveals a unique clone of Burkholderia cenocepacia harbouring an actively excising novel genomic island.</title>
        <authorList>
            <person name="Patil P."/>
            <person name="Mali S."/>
            <person name="Midha S."/>
            <person name="Gautam V."/>
            <person name="Dash L."/>
            <person name="Kumar S."/>
            <person name="Shastri J."/>
            <person name="Singhal L."/>
            <person name="Patil P.B."/>
        </authorList>
    </citation>
    <scope>NUCLEOTIDE SEQUENCE [LARGE SCALE GENOMIC DNA]</scope>
    <source>
        <strain evidence="1 2">BC-19</strain>
    </source>
</reference>
<accession>A0ABD4UJ17</accession>
<name>A0ABD4UJ17_9BURK</name>
<dbReference type="Proteomes" id="UP000191686">
    <property type="component" value="Unassembled WGS sequence"/>
</dbReference>
<proteinExistence type="predicted"/>
<dbReference type="AlphaFoldDB" id="A0ABD4UJ17"/>
<evidence type="ECO:0000313" key="1">
    <source>
        <dbReference type="EMBL" id="MCW3714194.1"/>
    </source>
</evidence>
<reference evidence="1 2" key="2">
    <citation type="journal article" date="2017" name="Front. Microbiol.">
        <title>Genomics Reveals a Unique Clone of Burkholderia cenocepacia Harboring an Actively Excising Novel Genomic Island.</title>
        <authorList>
            <person name="Patil P.P."/>
            <person name="Mali S."/>
            <person name="Midha S."/>
            <person name="Gautam V."/>
            <person name="Dash L."/>
            <person name="Kumar S."/>
            <person name="Shastri J."/>
            <person name="Singhal L."/>
            <person name="Patil P.B."/>
        </authorList>
    </citation>
    <scope>NUCLEOTIDE SEQUENCE [LARGE SCALE GENOMIC DNA]</scope>
    <source>
        <strain evidence="1 2">BC-19</strain>
    </source>
</reference>
<sequence length="287" mass="32745">MENINVAETATQELDSSAVKEFPIDKSNLKKALDEAKQLDKSEFSSNKLESHDENVVIPLLKEELDNLKTYGESIRKNIGSYHGKIQQAAIDSLAKCLGIRQKFFKTDNTLLQDKIYAALYEKAMNEPFKKKRKNTTEYHLISRIYRGEERRQASSDALILERANKAGQTEQTFAAWVLSEGGLDEIRRKITKVRRKEKPAKTPKIDKYKVSERFFSALNEMDSAELVIHIKSVGRERLSDVIGEWNIPTTGKLTPIIIRPLIDGSYSIARFDMHLGEKAPPKNDYL</sequence>
<comment type="caution">
    <text evidence="1">The sequence shown here is derived from an EMBL/GenBank/DDBJ whole genome shotgun (WGS) entry which is preliminary data.</text>
</comment>
<dbReference type="RefSeq" id="WP_110325377.1">
    <property type="nucleotide sequence ID" value="NZ_JYMX02000020.1"/>
</dbReference>
<protein>
    <submittedName>
        <fullName evidence="1">Uncharacterized protein</fullName>
    </submittedName>
</protein>
<organism evidence="1 2">
    <name type="scientific">Burkholderia cenocepacia</name>
    <dbReference type="NCBI Taxonomy" id="95486"/>
    <lineage>
        <taxon>Bacteria</taxon>
        <taxon>Pseudomonadati</taxon>
        <taxon>Pseudomonadota</taxon>
        <taxon>Betaproteobacteria</taxon>
        <taxon>Burkholderiales</taxon>
        <taxon>Burkholderiaceae</taxon>
        <taxon>Burkholderia</taxon>
        <taxon>Burkholderia cepacia complex</taxon>
    </lineage>
</organism>